<accession>A0A1G9ZSJ4</accession>
<keyword evidence="2" id="KW-1185">Reference proteome</keyword>
<dbReference type="RefSeq" id="WP_092074955.1">
    <property type="nucleotide sequence ID" value="NZ_FNHB01000015.1"/>
</dbReference>
<protein>
    <recommendedName>
        <fullName evidence="3">Phage portal protein, SPP1 Gp6-like</fullName>
    </recommendedName>
</protein>
<evidence type="ECO:0000313" key="2">
    <source>
        <dbReference type="Proteomes" id="UP000214880"/>
    </source>
</evidence>
<reference evidence="1 2" key="1">
    <citation type="submission" date="2016-10" db="EMBL/GenBank/DDBJ databases">
        <authorList>
            <person name="de Groot N.N."/>
        </authorList>
    </citation>
    <scope>NUCLEOTIDE SEQUENCE [LARGE SCALE GENOMIC DNA]</scope>
    <source>
        <strain evidence="1 2">DSM 1736</strain>
    </source>
</reference>
<organism evidence="1 2">
    <name type="scientific">Dendrosporobacter quercicolus</name>
    <dbReference type="NCBI Taxonomy" id="146817"/>
    <lineage>
        <taxon>Bacteria</taxon>
        <taxon>Bacillati</taxon>
        <taxon>Bacillota</taxon>
        <taxon>Negativicutes</taxon>
        <taxon>Selenomonadales</taxon>
        <taxon>Sporomusaceae</taxon>
        <taxon>Dendrosporobacter</taxon>
    </lineage>
</organism>
<dbReference type="AlphaFoldDB" id="A0A1G9ZSJ4"/>
<evidence type="ECO:0008006" key="3">
    <source>
        <dbReference type="Google" id="ProtNLM"/>
    </source>
</evidence>
<dbReference type="STRING" id="146817.SAMN04488502_11538"/>
<dbReference type="EMBL" id="FNHB01000015">
    <property type="protein sequence ID" value="SDN23623.1"/>
    <property type="molecule type" value="Genomic_DNA"/>
</dbReference>
<evidence type="ECO:0000313" key="1">
    <source>
        <dbReference type="EMBL" id="SDN23623.1"/>
    </source>
</evidence>
<name>A0A1G9ZSJ4_9FIRM</name>
<gene>
    <name evidence="1" type="ORF">SAMN04488502_11538</name>
</gene>
<dbReference type="OrthoDB" id="1628714at2"/>
<sequence length="456" mass="51740">MTEASKVLDIDRLLGLDDYQFLTGAYYGSGGFKDGSYLVRHPRETPEKYLKRRELAYYLNYVAPTVNSHVNPVFNKEPEREWRENPLFSAFAEDTDTLGTSLARFMKRAGFIAKLQAVAFIVIDNAAEQPGNMAEVLRQRALPYAYIVQRKQVKSYKTNKPGKLIEMTYTIASEVNESGEAQLETWTWTTTKWKCQDANGEKREGNHPLGRLPIVPLYAKPYEPGNVLPQSEFYSIAKANKRLYNLCSEIDELIRSQAFNVFTYPIGENQSENDIREIVTGTENAVVYDGTLHNSPQFTAPDSSSLVELRQERKDLIVEIYRMAELSHVTGVETKTSGVAKEWDFQNTNQVLRDFALNCEDAERETARVFELWTNTRVDLYSNYSDDFGIVDVAAALDNAGKGLDLNIGGQFDVEVKKKAASVYLNDLPEERFDAVMEDIDRRAEETQQAEDLNSA</sequence>
<proteinExistence type="predicted"/>
<dbReference type="Proteomes" id="UP000214880">
    <property type="component" value="Unassembled WGS sequence"/>
</dbReference>